<feature type="region of interest" description="Disordered" evidence="1">
    <location>
        <begin position="1"/>
        <end position="24"/>
    </location>
</feature>
<dbReference type="PANTHER" id="PTHR43721">
    <property type="entry name" value="ELONGATION FACTOR TU-RELATED"/>
    <property type="match status" value="1"/>
</dbReference>
<organism evidence="2">
    <name type="scientific">Auxenochlorella protothecoides</name>
    <name type="common">Green microalga</name>
    <name type="synonym">Chlorella protothecoides</name>
    <dbReference type="NCBI Taxonomy" id="3075"/>
    <lineage>
        <taxon>Eukaryota</taxon>
        <taxon>Viridiplantae</taxon>
        <taxon>Chlorophyta</taxon>
        <taxon>core chlorophytes</taxon>
        <taxon>Trebouxiophyceae</taxon>
        <taxon>Chlorellales</taxon>
        <taxon>Chlorellaceae</taxon>
        <taxon>Auxenochlorella</taxon>
    </lineage>
</organism>
<gene>
    <name evidence="2" type="ORF">g.66370</name>
</gene>
<proteinExistence type="predicted"/>
<feature type="compositionally biased region" description="Low complexity" evidence="1">
    <location>
        <begin position="10"/>
        <end position="20"/>
    </location>
</feature>
<feature type="compositionally biased region" description="Basic and acidic residues" evidence="1">
    <location>
        <begin position="250"/>
        <end position="259"/>
    </location>
</feature>
<dbReference type="GO" id="GO:0003746">
    <property type="term" value="F:translation elongation factor activity"/>
    <property type="evidence" value="ECO:0007669"/>
    <property type="project" value="TreeGrafter"/>
</dbReference>
<sequence>RAPPPPPQRSAPCSPAARARASPRWRRCWAAPRRDWTMAAARRAPRSCATATSSPPAAPPVPPMCSLATMRRVGFFWFLRGGGWGRSGGRYRPDDHPQRHPPGPPPPAHAHHPAGRVLNRAGVSPATAPELGVAAHALVRLVDAPGDERHAGTLLRALCAGRPALVLLVLALGAPGVGGPCAPHALLKAAAAGLALGARLACVLTGTDAAGDLTAAIGAAVQALQAPLERAGLRVVRPGGGPGAPAGDGHPADGSEADRAPQSNVSSPALAVPALPVSCVDGAGLHEVHAMLRALPCAPVPGAPPSPARRQPLRFRVEAWHARPGGLVLHGTAVAGRLRPGAALALGPCAGVAAWAPVTVALLQCCGRDVAHAAPGTLVSATVRAAGDRARGDAGSGLRHAFGAQIAPELAALHAAWAAAEEVAPGPDAVDMDGAGLRTLDEMSVHKRGAWLLDWSLEPRASRTFQAALAWGQQFLSAPSSKRRWVVHCGATQQEAQLEGEVIASLPADFDMTRLEGAVRAALLMGHPGSNEPQVFSATFTFCHRAEWLLPGSPVLVTDASAKRLVAAGIVLESGGHLSIVPS</sequence>
<dbReference type="SUPFAM" id="SSF50447">
    <property type="entry name" value="Translation proteins"/>
    <property type="match status" value="1"/>
</dbReference>
<accession>A0A1D2AH10</accession>
<evidence type="ECO:0000313" key="2">
    <source>
        <dbReference type="EMBL" id="JAT78504.1"/>
    </source>
</evidence>
<dbReference type="InterPro" id="IPR009000">
    <property type="entry name" value="Transl_B-barrel_sf"/>
</dbReference>
<dbReference type="PANTHER" id="PTHR43721:SF9">
    <property type="entry name" value="GTP-BINDING PROTEIN 1"/>
    <property type="match status" value="1"/>
</dbReference>
<protein>
    <submittedName>
        <fullName evidence="2">Uncharacterized protein</fullName>
    </submittedName>
</protein>
<dbReference type="AlphaFoldDB" id="A0A1D2AH10"/>
<feature type="region of interest" description="Disordered" evidence="1">
    <location>
        <begin position="234"/>
        <end position="266"/>
    </location>
</feature>
<reference evidence="2" key="1">
    <citation type="submission" date="2015-08" db="EMBL/GenBank/DDBJ databases">
        <authorList>
            <person name="Babu N.S."/>
            <person name="Beckwith C.J."/>
            <person name="Beseler K.G."/>
            <person name="Brison A."/>
            <person name="Carone J.V."/>
            <person name="Caskin T.P."/>
            <person name="Diamond M."/>
            <person name="Durham M.E."/>
            <person name="Foxe J.M."/>
            <person name="Go M."/>
            <person name="Henderson B.A."/>
            <person name="Jones I.B."/>
            <person name="McGettigan J.A."/>
            <person name="Micheletti S.J."/>
            <person name="Nasrallah M.E."/>
            <person name="Ortiz D."/>
            <person name="Piller C.R."/>
            <person name="Privatt S.R."/>
            <person name="Schneider S.L."/>
            <person name="Sharp S."/>
            <person name="Smith T.C."/>
            <person name="Stanton J.D."/>
            <person name="Ullery H.E."/>
            <person name="Wilson R.J."/>
            <person name="Serrano M.G."/>
            <person name="Buck G."/>
            <person name="Lee V."/>
            <person name="Wang Y."/>
            <person name="Carvalho R."/>
            <person name="Voegtly L."/>
            <person name="Shi R."/>
            <person name="Duckworth R."/>
            <person name="Johnson A."/>
            <person name="Loviza R."/>
            <person name="Walstead R."/>
            <person name="Shah Z."/>
            <person name="Kiflezghi M."/>
            <person name="Wade K."/>
            <person name="Ball S.L."/>
            <person name="Bradley K.W."/>
            <person name="Asai D.J."/>
            <person name="Bowman C.A."/>
            <person name="Russell D.A."/>
            <person name="Pope W.H."/>
            <person name="Jacobs-Sera D."/>
            <person name="Hendrix R.W."/>
            <person name="Hatfull G.F."/>
        </authorList>
    </citation>
    <scope>NUCLEOTIDE SEQUENCE</scope>
</reference>
<evidence type="ECO:0000256" key="1">
    <source>
        <dbReference type="SAM" id="MobiDB-lite"/>
    </source>
</evidence>
<feature type="non-terminal residue" evidence="2">
    <location>
        <position position="1"/>
    </location>
</feature>
<name>A0A1D2AH10_AUXPR</name>
<dbReference type="EMBL" id="GDKF01000118">
    <property type="protein sequence ID" value="JAT78504.1"/>
    <property type="molecule type" value="Transcribed_RNA"/>
</dbReference>
<feature type="region of interest" description="Disordered" evidence="1">
    <location>
        <begin position="88"/>
        <end position="114"/>
    </location>
</feature>
<dbReference type="InterPro" id="IPR050055">
    <property type="entry name" value="EF-Tu_GTPase"/>
</dbReference>